<evidence type="ECO:0000313" key="1">
    <source>
        <dbReference type="EMBL" id="EAR16445.1"/>
    </source>
</evidence>
<keyword evidence="2" id="KW-1185">Reference proteome</keyword>
<dbReference type="EMBL" id="CP001712">
    <property type="protein sequence ID" value="EAR16445.1"/>
    <property type="molecule type" value="Genomic_DNA"/>
</dbReference>
<gene>
    <name evidence="1" type="ordered locus">RB2501_06085</name>
</gene>
<dbReference type="Proteomes" id="UP000009049">
    <property type="component" value="Chromosome"/>
</dbReference>
<dbReference type="AlphaFoldDB" id="A4CHN7"/>
<reference evidence="1 2" key="1">
    <citation type="journal article" date="2009" name="J. Bacteriol.">
        <title>Complete genome sequence of Robiginitalea biformata HTCC2501.</title>
        <authorList>
            <person name="Oh H.M."/>
            <person name="Giovannoni S.J."/>
            <person name="Lee K."/>
            <person name="Ferriera S."/>
            <person name="Johnson J."/>
            <person name="Cho J.C."/>
        </authorList>
    </citation>
    <scope>NUCLEOTIDE SEQUENCE [LARGE SCALE GENOMIC DNA]</scope>
    <source>
        <strain evidence="2">ATCC BAA-864 / HTCC2501 / KCTC 12146</strain>
    </source>
</reference>
<organism evidence="1 2">
    <name type="scientific">Robiginitalea biformata (strain ATCC BAA-864 / DSM 15991 / KCTC 12146 / HTCC2501)</name>
    <dbReference type="NCBI Taxonomy" id="313596"/>
    <lineage>
        <taxon>Bacteria</taxon>
        <taxon>Pseudomonadati</taxon>
        <taxon>Bacteroidota</taxon>
        <taxon>Flavobacteriia</taxon>
        <taxon>Flavobacteriales</taxon>
        <taxon>Flavobacteriaceae</taxon>
        <taxon>Robiginitalea</taxon>
    </lineage>
</organism>
<dbReference type="eggNOG" id="ENOG50330AC">
    <property type="taxonomic scope" value="Bacteria"/>
</dbReference>
<dbReference type="STRING" id="313596.RB2501_06085"/>
<dbReference type="HOGENOM" id="CLU_074777_0_0_10"/>
<dbReference type="KEGG" id="rbi:RB2501_06085"/>
<evidence type="ECO:0008006" key="3">
    <source>
        <dbReference type="Google" id="ProtNLM"/>
    </source>
</evidence>
<sequence>MAFKISIPEPCGENWNEMTPTEKGAFCETCEKEVVDFTSLSDAEIAQKLDAGKKLCGRFRPNQLDRTIVPAAALHQSASRIQWRKHVAALGFTSLLVASCSPEQLTDLKSTRDQEALEVTAEKTVPPPPVLGAPDTTLTPGPGVIDLYLPIGEACENRGEAFVISGTARDYSGQVLPGVYVVNAESGVRTQADSIGKFSISIHESKLKNPGKVWLLFLKELPNTHGVLSTMRTEVVAGEEVYYTIRDTVGEVVPITGDIVINPEVK</sequence>
<name>A4CHN7_ROBBH</name>
<evidence type="ECO:0000313" key="2">
    <source>
        <dbReference type="Proteomes" id="UP000009049"/>
    </source>
</evidence>
<protein>
    <recommendedName>
        <fullName evidence="3">Carboxypeptidase regulatory-like domain-containing protein</fullName>
    </recommendedName>
</protein>
<proteinExistence type="predicted"/>
<accession>A4CHN7</accession>